<evidence type="ECO:0000313" key="4">
    <source>
        <dbReference type="EMBL" id="CAD8814020.1"/>
    </source>
</evidence>
<dbReference type="PANTHER" id="PTHR15893:SF0">
    <property type="entry name" value="LARGE RIBOSOMAL SUBUNIT PROTEIN BL27M"/>
    <property type="match status" value="1"/>
</dbReference>
<organism evidence="4">
    <name type="scientific">Ostreococcus mediterraneus</name>
    <dbReference type="NCBI Taxonomy" id="1486918"/>
    <lineage>
        <taxon>Eukaryota</taxon>
        <taxon>Viridiplantae</taxon>
        <taxon>Chlorophyta</taxon>
        <taxon>Mamiellophyceae</taxon>
        <taxon>Mamiellales</taxon>
        <taxon>Bathycoccaceae</taxon>
        <taxon>Ostreococcus</taxon>
    </lineage>
</organism>
<accession>A0A7S0Z8K7</accession>
<dbReference type="EMBL" id="HBFO01007320">
    <property type="protein sequence ID" value="CAD8814020.1"/>
    <property type="molecule type" value="Transcribed_RNA"/>
</dbReference>
<name>A0A7S0Z8K7_9CHLO</name>
<evidence type="ECO:0000256" key="2">
    <source>
        <dbReference type="ARBA" id="ARBA00022980"/>
    </source>
</evidence>
<dbReference type="GO" id="GO:0003735">
    <property type="term" value="F:structural constituent of ribosome"/>
    <property type="evidence" value="ECO:0007669"/>
    <property type="project" value="InterPro"/>
</dbReference>
<evidence type="ECO:0000256" key="1">
    <source>
        <dbReference type="ARBA" id="ARBA00010797"/>
    </source>
</evidence>
<dbReference type="InterPro" id="IPR001684">
    <property type="entry name" value="Ribosomal_bL27"/>
</dbReference>
<dbReference type="PRINTS" id="PR00063">
    <property type="entry name" value="RIBOSOMALL27"/>
</dbReference>
<dbReference type="HAMAP" id="MF_00539">
    <property type="entry name" value="Ribosomal_bL27"/>
    <property type="match status" value="1"/>
</dbReference>
<evidence type="ECO:0000256" key="3">
    <source>
        <dbReference type="ARBA" id="ARBA00023274"/>
    </source>
</evidence>
<comment type="similarity">
    <text evidence="1">Belongs to the bacterial ribosomal protein bL27 family.</text>
</comment>
<gene>
    <name evidence="4" type="ORF">OMED0930_LOCUS5137</name>
</gene>
<dbReference type="SUPFAM" id="SSF110324">
    <property type="entry name" value="Ribosomal L27 protein-like"/>
    <property type="match status" value="1"/>
</dbReference>
<protein>
    <recommendedName>
        <fullName evidence="5">Ribosomal protein L27</fullName>
    </recommendedName>
</protein>
<keyword evidence="2" id="KW-0689">Ribosomal protein</keyword>
<dbReference type="GO" id="GO:0006412">
    <property type="term" value="P:translation"/>
    <property type="evidence" value="ECO:0007669"/>
    <property type="project" value="InterPro"/>
</dbReference>
<dbReference type="NCBIfam" id="TIGR00062">
    <property type="entry name" value="L27"/>
    <property type="match status" value="1"/>
</dbReference>
<dbReference type="Gene3D" id="2.40.50.100">
    <property type="match status" value="1"/>
</dbReference>
<keyword evidence="3" id="KW-0687">Ribonucleoprotein</keyword>
<evidence type="ECO:0008006" key="5">
    <source>
        <dbReference type="Google" id="ProtNLM"/>
    </source>
</evidence>
<dbReference type="InterPro" id="IPR018261">
    <property type="entry name" value="Ribosomal_bL27_CS"/>
</dbReference>
<proteinExistence type="inferred from homology"/>
<dbReference type="PANTHER" id="PTHR15893">
    <property type="entry name" value="RIBOSOMAL PROTEIN L27"/>
    <property type="match status" value="1"/>
</dbReference>
<dbReference type="PROSITE" id="PS00831">
    <property type="entry name" value="RIBOSOMAL_L27"/>
    <property type="match status" value="1"/>
</dbReference>
<dbReference type="AlphaFoldDB" id="A0A7S0Z8K7"/>
<sequence>MLSRAPTSGSGRAIASSVRTLVSLGAGPSASSEGLKCWNANVSVVFARFASKKQGGSSSNGRDSNAKYLGLKRGNGEVVRPGHIIARQRGTKWHPGINCGIGKDHTLFALVQGKVSFSTDKIKQRKLVHITPLSADHPRFIEGLA</sequence>
<dbReference type="GO" id="GO:0005762">
    <property type="term" value="C:mitochondrial large ribosomal subunit"/>
    <property type="evidence" value="ECO:0007669"/>
    <property type="project" value="TreeGrafter"/>
</dbReference>
<reference evidence="4" key="1">
    <citation type="submission" date="2021-01" db="EMBL/GenBank/DDBJ databases">
        <authorList>
            <person name="Corre E."/>
            <person name="Pelletier E."/>
            <person name="Niang G."/>
            <person name="Scheremetjew M."/>
            <person name="Finn R."/>
            <person name="Kale V."/>
            <person name="Holt S."/>
            <person name="Cochrane G."/>
            <person name="Meng A."/>
            <person name="Brown T."/>
            <person name="Cohen L."/>
        </authorList>
    </citation>
    <scope>NUCLEOTIDE SEQUENCE</scope>
    <source>
        <strain evidence="4">Clade-D-RCC1621</strain>
    </source>
</reference>
<dbReference type="FunFam" id="2.40.50.100:FF:000020">
    <property type="entry name" value="50S ribosomal protein L27"/>
    <property type="match status" value="1"/>
</dbReference>
<dbReference type="Pfam" id="PF01016">
    <property type="entry name" value="Ribosomal_L27"/>
    <property type="match status" value="1"/>
</dbReference>